<proteinExistence type="predicted"/>
<feature type="region of interest" description="Disordered" evidence="1">
    <location>
        <begin position="1"/>
        <end position="23"/>
    </location>
</feature>
<evidence type="ECO:0000256" key="1">
    <source>
        <dbReference type="SAM" id="MobiDB-lite"/>
    </source>
</evidence>
<accession>A0A5P1FHH8</accession>
<name>A0A5P1FHH8_ASPOF</name>
<reference evidence="3" key="1">
    <citation type="journal article" date="2017" name="Nat. Commun.">
        <title>The asparagus genome sheds light on the origin and evolution of a young Y chromosome.</title>
        <authorList>
            <person name="Harkess A."/>
            <person name="Zhou J."/>
            <person name="Xu C."/>
            <person name="Bowers J.E."/>
            <person name="Van der Hulst R."/>
            <person name="Ayyampalayam S."/>
            <person name="Mercati F."/>
            <person name="Riccardi P."/>
            <person name="McKain M.R."/>
            <person name="Kakrana A."/>
            <person name="Tang H."/>
            <person name="Ray J."/>
            <person name="Groenendijk J."/>
            <person name="Arikit S."/>
            <person name="Mathioni S.M."/>
            <person name="Nakano M."/>
            <person name="Shan H."/>
            <person name="Telgmann-Rauber A."/>
            <person name="Kanno A."/>
            <person name="Yue Z."/>
            <person name="Chen H."/>
            <person name="Li W."/>
            <person name="Chen Y."/>
            <person name="Xu X."/>
            <person name="Zhang Y."/>
            <person name="Luo S."/>
            <person name="Chen H."/>
            <person name="Gao J."/>
            <person name="Mao Z."/>
            <person name="Pires J.C."/>
            <person name="Luo M."/>
            <person name="Kudrna D."/>
            <person name="Wing R.A."/>
            <person name="Meyers B.C."/>
            <person name="Yi K."/>
            <person name="Kong H."/>
            <person name="Lavrijsen P."/>
            <person name="Sunseri F."/>
            <person name="Falavigna A."/>
            <person name="Ye Y."/>
            <person name="Leebens-Mack J.H."/>
            <person name="Chen G."/>
        </authorList>
    </citation>
    <scope>NUCLEOTIDE SEQUENCE [LARGE SCALE GENOMIC DNA]</scope>
    <source>
        <strain evidence="3">cv. DH0086</strain>
    </source>
</reference>
<evidence type="ECO:0000313" key="3">
    <source>
        <dbReference type="Proteomes" id="UP000243459"/>
    </source>
</evidence>
<organism evidence="2 3">
    <name type="scientific">Asparagus officinalis</name>
    <name type="common">Garden asparagus</name>
    <dbReference type="NCBI Taxonomy" id="4686"/>
    <lineage>
        <taxon>Eukaryota</taxon>
        <taxon>Viridiplantae</taxon>
        <taxon>Streptophyta</taxon>
        <taxon>Embryophyta</taxon>
        <taxon>Tracheophyta</taxon>
        <taxon>Spermatophyta</taxon>
        <taxon>Magnoliopsida</taxon>
        <taxon>Liliopsida</taxon>
        <taxon>Asparagales</taxon>
        <taxon>Asparagaceae</taxon>
        <taxon>Asparagoideae</taxon>
        <taxon>Asparagus</taxon>
    </lineage>
</organism>
<sequence>MHVYGISHQRIGNRDTSSHLMRGKKGLGMRTSTESIFNQNFTKFHLSISIYINLENRRLSTFYMHEKYHKKSYDVTNVRQSNERYLVFGEKGNQDLRSFYLDAGELVVVVGARGRAGDGRRGWGHVIEGFADRDEELAVSFSVSRRRHWLVLVVATSSQSSCFRGLIKTAPLLKARALNGNVGYTHSAKLSRK</sequence>
<protein>
    <submittedName>
        <fullName evidence="2">Uncharacterized protein</fullName>
    </submittedName>
</protein>
<dbReference type="Proteomes" id="UP000243459">
    <property type="component" value="Chromosome 3"/>
</dbReference>
<dbReference type="Gramene" id="ONK76349">
    <property type="protein sequence ID" value="ONK76349"/>
    <property type="gene ID" value="A4U43_C03F26660"/>
</dbReference>
<dbReference type="EMBL" id="CM007383">
    <property type="protein sequence ID" value="ONK76349.1"/>
    <property type="molecule type" value="Genomic_DNA"/>
</dbReference>
<evidence type="ECO:0000313" key="2">
    <source>
        <dbReference type="EMBL" id="ONK76349.1"/>
    </source>
</evidence>
<dbReference type="AlphaFoldDB" id="A0A5P1FHH8"/>
<gene>
    <name evidence="2" type="ORF">A4U43_C03F26660</name>
</gene>
<keyword evidence="3" id="KW-1185">Reference proteome</keyword>